<dbReference type="SMART" id="SM00448">
    <property type="entry name" value="REC"/>
    <property type="match status" value="2"/>
</dbReference>
<feature type="domain" description="PAS" evidence="4">
    <location>
        <begin position="289"/>
        <end position="331"/>
    </location>
</feature>
<dbReference type="Pfam" id="PF00072">
    <property type="entry name" value="Response_reg"/>
    <property type="match status" value="2"/>
</dbReference>
<dbReference type="Proteomes" id="UP001196980">
    <property type="component" value="Unassembled WGS sequence"/>
</dbReference>
<feature type="modified residue" description="4-aspartylphosphate" evidence="2">
    <location>
        <position position="52"/>
    </location>
</feature>
<dbReference type="InterPro" id="IPR050595">
    <property type="entry name" value="Bact_response_regulator"/>
</dbReference>
<evidence type="ECO:0000259" key="4">
    <source>
        <dbReference type="PROSITE" id="PS50112"/>
    </source>
</evidence>
<evidence type="ECO:0000313" key="5">
    <source>
        <dbReference type="EMBL" id="MBV6341985.1"/>
    </source>
</evidence>
<keyword evidence="1 2" id="KW-0597">Phosphoprotein</keyword>
<accession>A0ABS6RZA4</accession>
<proteinExistence type="predicted"/>
<name>A0ABS6RZA4_9BACT</name>
<evidence type="ECO:0000313" key="6">
    <source>
        <dbReference type="Proteomes" id="UP001196980"/>
    </source>
</evidence>
<organism evidence="5 6">
    <name type="scientific">Candidatus Magnetobacterium casense</name>
    <dbReference type="NCBI Taxonomy" id="1455061"/>
    <lineage>
        <taxon>Bacteria</taxon>
        <taxon>Pseudomonadati</taxon>
        <taxon>Nitrospirota</taxon>
        <taxon>Thermodesulfovibrionia</taxon>
        <taxon>Thermodesulfovibrionales</taxon>
        <taxon>Candidatus Magnetobacteriaceae</taxon>
        <taxon>Candidatus Magnetobacterium</taxon>
    </lineage>
</organism>
<dbReference type="InterPro" id="IPR001789">
    <property type="entry name" value="Sig_transdc_resp-reg_receiver"/>
</dbReference>
<protein>
    <submittedName>
        <fullName evidence="5">Response regulator</fullName>
    </submittedName>
</protein>
<dbReference type="PANTHER" id="PTHR44591">
    <property type="entry name" value="STRESS RESPONSE REGULATOR PROTEIN 1"/>
    <property type="match status" value="1"/>
</dbReference>
<feature type="modified residue" description="4-aspartylphosphate" evidence="2">
    <location>
        <position position="180"/>
    </location>
</feature>
<feature type="domain" description="Response regulatory" evidence="3">
    <location>
        <begin position="131"/>
        <end position="245"/>
    </location>
</feature>
<dbReference type="PROSITE" id="PS50112">
    <property type="entry name" value="PAS"/>
    <property type="match status" value="1"/>
</dbReference>
<keyword evidence="6" id="KW-1185">Reference proteome</keyword>
<reference evidence="5 6" key="1">
    <citation type="journal article" date="2020" name="J Geophys Res Biogeosci">
        <title>Magnetotaxis as an Adaptation to Enable Bacterial Shuttling of Microbial Sulfur and Sulfur Cycling Across Aquatic Oxic#Anoxic Interfaces.</title>
        <authorList>
            <person name="Li J."/>
            <person name="Liu P."/>
            <person name="Wang J."/>
            <person name="Roberts A.P."/>
            <person name="Pan Y."/>
        </authorList>
    </citation>
    <scope>NUCLEOTIDE SEQUENCE [LARGE SCALE GENOMIC DNA]</scope>
    <source>
        <strain evidence="5 6">MYR-1_YQ</strain>
    </source>
</reference>
<dbReference type="RefSeq" id="WP_218252614.1">
    <property type="nucleotide sequence ID" value="NZ_JABXWD010000178.1"/>
</dbReference>
<sequence>MYKVLVIEDDEVARKQLAKFIQHEGFEVTEAEDGRVGIDLFRSEKPHIVITDMKMPNVGGMEVVHKIKELSPHTDIILITAFGETDVAIAALRGGVMDYLKKPVDLRLLRTALGRAKENLLMREEYNLQPSILLVEDEELPRKRLVRVLEKENWKIVQAADGEEAVKLFKLNKIDIVLTDIKMPKMNGLQALHHMRLISTDFESIIFTGYGDEDSAIQAMREGAISMLKKPVDLDQLIVTIEKAIENLQLDRVLRYRNRELELAKQIITQITAEQEVIINLQQSVIQQTMDFARKLLDAIPMALLVLKRDFTIVYANKSLANIIGDTPERLDEALIKKMKNMGIKELFINQLTEKINRLYEIPGSIEVIKTGEFSYLTLTLIKIVAEERDSYVLIAVRGERPEGKG</sequence>
<feature type="domain" description="Response regulatory" evidence="3">
    <location>
        <begin position="3"/>
        <end position="117"/>
    </location>
</feature>
<dbReference type="EMBL" id="JABXWD010000178">
    <property type="protein sequence ID" value="MBV6341985.1"/>
    <property type="molecule type" value="Genomic_DNA"/>
</dbReference>
<dbReference type="InterPro" id="IPR000014">
    <property type="entry name" value="PAS"/>
</dbReference>
<dbReference type="PROSITE" id="PS50110">
    <property type="entry name" value="RESPONSE_REGULATORY"/>
    <property type="match status" value="2"/>
</dbReference>
<gene>
    <name evidence="5" type="ORF">HWQ67_10345</name>
</gene>
<evidence type="ECO:0000256" key="2">
    <source>
        <dbReference type="PROSITE-ProRule" id="PRU00169"/>
    </source>
</evidence>
<dbReference type="PANTHER" id="PTHR44591:SF3">
    <property type="entry name" value="RESPONSE REGULATORY DOMAIN-CONTAINING PROTEIN"/>
    <property type="match status" value="1"/>
</dbReference>
<evidence type="ECO:0000256" key="1">
    <source>
        <dbReference type="ARBA" id="ARBA00022553"/>
    </source>
</evidence>
<evidence type="ECO:0000259" key="3">
    <source>
        <dbReference type="PROSITE" id="PS50110"/>
    </source>
</evidence>
<comment type="caution">
    <text evidence="5">The sequence shown here is derived from an EMBL/GenBank/DDBJ whole genome shotgun (WGS) entry which is preliminary data.</text>
</comment>